<organism evidence="3 4">
    <name type="scientific">Phytophthora fragariaefolia</name>
    <dbReference type="NCBI Taxonomy" id="1490495"/>
    <lineage>
        <taxon>Eukaryota</taxon>
        <taxon>Sar</taxon>
        <taxon>Stramenopiles</taxon>
        <taxon>Oomycota</taxon>
        <taxon>Peronosporomycetes</taxon>
        <taxon>Peronosporales</taxon>
        <taxon>Peronosporaceae</taxon>
        <taxon>Phytophthora</taxon>
    </lineage>
</organism>
<reference evidence="3" key="1">
    <citation type="submission" date="2023-04" db="EMBL/GenBank/DDBJ databases">
        <title>Phytophthora fragariaefolia NBRC 109709.</title>
        <authorList>
            <person name="Ichikawa N."/>
            <person name="Sato H."/>
            <person name="Tonouchi N."/>
        </authorList>
    </citation>
    <scope>NUCLEOTIDE SEQUENCE</scope>
    <source>
        <strain evidence="3">NBRC 109709</strain>
    </source>
</reference>
<evidence type="ECO:0000259" key="2">
    <source>
        <dbReference type="PROSITE" id="PS00028"/>
    </source>
</evidence>
<protein>
    <submittedName>
        <fullName evidence="3">Unnamed protein product</fullName>
    </submittedName>
</protein>
<sequence length="149" mass="17668">MYVCLVDGCPETFQHDDKRTRHLIKVHQYPESFSFHQWRKQKKNGKADKENTNAQYSTNQPKVDDETLKKREARKRRRQQKKKKLMEKAKREDSGMQVDAGAVAQHFNNSSDSQSERNENTGVDMMELEESMRELRIPKAIQFGRKRRV</sequence>
<evidence type="ECO:0000313" key="3">
    <source>
        <dbReference type="EMBL" id="GMF49158.1"/>
    </source>
</evidence>
<comment type="caution">
    <text evidence="3">The sequence shown here is derived from an EMBL/GenBank/DDBJ whole genome shotgun (WGS) entry which is preliminary data.</text>
</comment>
<dbReference type="PROSITE" id="PS00028">
    <property type="entry name" value="ZINC_FINGER_C2H2_1"/>
    <property type="match status" value="1"/>
</dbReference>
<dbReference type="EMBL" id="BSXT01002496">
    <property type="protein sequence ID" value="GMF49158.1"/>
    <property type="molecule type" value="Genomic_DNA"/>
</dbReference>
<name>A0A9W7D381_9STRA</name>
<dbReference type="Proteomes" id="UP001165121">
    <property type="component" value="Unassembled WGS sequence"/>
</dbReference>
<proteinExistence type="predicted"/>
<dbReference type="OrthoDB" id="18440at2759"/>
<feature type="domain" description="C2H2-type" evidence="2">
    <location>
        <begin position="4"/>
        <end position="27"/>
    </location>
</feature>
<dbReference type="InterPro" id="IPR013087">
    <property type="entry name" value="Znf_C2H2_type"/>
</dbReference>
<dbReference type="PANTHER" id="PTHR21354:SF0">
    <property type="entry name" value="ZINC FINGER PROTEIN 511"/>
    <property type="match status" value="1"/>
</dbReference>
<feature type="compositionally biased region" description="Polar residues" evidence="1">
    <location>
        <begin position="52"/>
        <end position="61"/>
    </location>
</feature>
<evidence type="ECO:0000256" key="1">
    <source>
        <dbReference type="SAM" id="MobiDB-lite"/>
    </source>
</evidence>
<dbReference type="PANTHER" id="PTHR21354">
    <property type="entry name" value="ZINC FINGER PROTEIN 511"/>
    <property type="match status" value="1"/>
</dbReference>
<dbReference type="InterPro" id="IPR039258">
    <property type="entry name" value="ZNF511"/>
</dbReference>
<evidence type="ECO:0000313" key="4">
    <source>
        <dbReference type="Proteomes" id="UP001165121"/>
    </source>
</evidence>
<accession>A0A9W7D381</accession>
<feature type="region of interest" description="Disordered" evidence="1">
    <location>
        <begin position="35"/>
        <end position="124"/>
    </location>
</feature>
<feature type="compositionally biased region" description="Basic residues" evidence="1">
    <location>
        <begin position="71"/>
        <end position="85"/>
    </location>
</feature>
<keyword evidence="4" id="KW-1185">Reference proteome</keyword>
<dbReference type="AlphaFoldDB" id="A0A9W7D381"/>
<gene>
    <name evidence="3" type="ORF">Pfra01_001930500</name>
</gene>